<evidence type="ECO:0000313" key="3">
    <source>
        <dbReference type="Proteomes" id="UP001385951"/>
    </source>
</evidence>
<organism evidence="2 3">
    <name type="scientific">Cerrena zonata</name>
    <dbReference type="NCBI Taxonomy" id="2478898"/>
    <lineage>
        <taxon>Eukaryota</taxon>
        <taxon>Fungi</taxon>
        <taxon>Dikarya</taxon>
        <taxon>Basidiomycota</taxon>
        <taxon>Agaricomycotina</taxon>
        <taxon>Agaricomycetes</taxon>
        <taxon>Polyporales</taxon>
        <taxon>Cerrenaceae</taxon>
        <taxon>Cerrena</taxon>
    </lineage>
</organism>
<name>A0AAW0G5Q7_9APHY</name>
<dbReference type="PANTHER" id="PTHR21314">
    <property type="entry name" value="QUEUOSINE 5'-PHOSPHATE N-GLYCOSYLASE_HYDROLASE-RELATED"/>
    <property type="match status" value="1"/>
</dbReference>
<dbReference type="GO" id="GO:0006400">
    <property type="term" value="P:tRNA modification"/>
    <property type="evidence" value="ECO:0007669"/>
    <property type="project" value="TreeGrafter"/>
</dbReference>
<evidence type="ECO:0000313" key="2">
    <source>
        <dbReference type="EMBL" id="KAK7685338.1"/>
    </source>
</evidence>
<dbReference type="PANTHER" id="PTHR21314:SF1">
    <property type="entry name" value="QUEUOSINE SALVAGE PROTEIN"/>
    <property type="match status" value="1"/>
</dbReference>
<comment type="caution">
    <text evidence="2">The sequence shown here is derived from an EMBL/GenBank/DDBJ whole genome shotgun (WGS) entry which is preliminary data.</text>
</comment>
<keyword evidence="3" id="KW-1185">Reference proteome</keyword>
<evidence type="ECO:0000256" key="1">
    <source>
        <dbReference type="RuleBase" id="RU365002"/>
    </source>
</evidence>
<proteinExistence type="inferred from homology"/>
<comment type="catalytic activity">
    <reaction evidence="1">
        <text>queuosine 5'-phosphate + H2O = queuine + D-ribose 5-phosphate</text>
        <dbReference type="Rhea" id="RHEA:75387"/>
        <dbReference type="ChEBI" id="CHEBI:15377"/>
        <dbReference type="ChEBI" id="CHEBI:17433"/>
        <dbReference type="ChEBI" id="CHEBI:78346"/>
        <dbReference type="ChEBI" id="CHEBI:194371"/>
    </reaction>
    <physiologicalReaction direction="left-to-right" evidence="1">
        <dbReference type="Rhea" id="RHEA:75388"/>
    </physiologicalReaction>
</comment>
<protein>
    <recommendedName>
        <fullName evidence="1">Queuosine 5'-phosphate N-glycosylase/hydrolase</fullName>
        <ecNumber evidence="1">3.2.2.-</ecNumber>
    </recommendedName>
    <alternativeName>
        <fullName evidence="1">Queuosine-nucleotide N-glycosylase/hydrolase</fullName>
    </alternativeName>
</protein>
<keyword evidence="1" id="KW-0378">Hydrolase</keyword>
<dbReference type="GO" id="GO:0016787">
    <property type="term" value="F:hydrolase activity"/>
    <property type="evidence" value="ECO:0007669"/>
    <property type="project" value="UniProtKB-KW"/>
</dbReference>
<dbReference type="AlphaFoldDB" id="A0AAW0G5Q7"/>
<dbReference type="EC" id="3.2.2.-" evidence="1"/>
<reference evidence="2 3" key="1">
    <citation type="submission" date="2022-09" db="EMBL/GenBank/DDBJ databases">
        <authorList>
            <person name="Palmer J.M."/>
        </authorList>
    </citation>
    <scope>NUCLEOTIDE SEQUENCE [LARGE SCALE GENOMIC DNA]</scope>
    <source>
        <strain evidence="2 3">DSM 7382</strain>
    </source>
</reference>
<dbReference type="EMBL" id="JASBNA010000021">
    <property type="protein sequence ID" value="KAK7685338.1"/>
    <property type="molecule type" value="Genomic_DNA"/>
</dbReference>
<dbReference type="InterPro" id="IPR019438">
    <property type="entry name" value="Q_salvage"/>
</dbReference>
<dbReference type="Proteomes" id="UP001385951">
    <property type="component" value="Unassembled WGS sequence"/>
</dbReference>
<comment type="similarity">
    <text evidence="1">Belongs to the QNG1 protein family.</text>
</comment>
<comment type="function">
    <text evidence="1">Catalyzes the hydrolysis of queuosine 5'-phosphate, releasing the nucleobase queuine (q). Is required for salvage of queuine from exogenous queuosine (Q) that is imported and then converted to queuosine 5'-phosphate intracellularly.</text>
</comment>
<accession>A0AAW0G5Q7</accession>
<gene>
    <name evidence="2" type="ORF">QCA50_011702</name>
</gene>
<sequence>MAIVNGQPVYCFKKALLTIHAIALRFGTMTPPPFPIPRTSNLPIFSDNVIPSMLVHLGVIDLSTATLGLAEIFPNANNRETLDALLSLPPPAEETKGPKTKTVPKEGPILTVEQAFALRAAAIDACELIVETARNLTDEELSQHEKGGESLRWLREITLPEVDAWIWAVAKDRADYRSLPRFVLTNTPYF</sequence>